<dbReference type="Proteomes" id="UP000286260">
    <property type="component" value="Unassembled WGS sequence"/>
</dbReference>
<feature type="transmembrane region" description="Helical" evidence="1">
    <location>
        <begin position="103"/>
        <end position="121"/>
    </location>
</feature>
<dbReference type="InterPro" id="IPR045692">
    <property type="entry name" value="DUF6057"/>
</dbReference>
<feature type="transmembrane region" description="Helical" evidence="1">
    <location>
        <begin position="197"/>
        <end position="216"/>
    </location>
</feature>
<reference evidence="2 3" key="1">
    <citation type="submission" date="2018-08" db="EMBL/GenBank/DDBJ databases">
        <title>A genome reference for cultivated species of the human gut microbiota.</title>
        <authorList>
            <person name="Zou Y."/>
            <person name="Xue W."/>
            <person name="Luo G."/>
        </authorList>
    </citation>
    <scope>NUCLEOTIDE SEQUENCE [LARGE SCALE GENOMIC DNA]</scope>
    <source>
        <strain evidence="2 3">AM34-17</strain>
    </source>
</reference>
<feature type="transmembrane region" description="Helical" evidence="1">
    <location>
        <begin position="70"/>
        <end position="91"/>
    </location>
</feature>
<dbReference type="RefSeq" id="WP_122205120.1">
    <property type="nucleotide sequence ID" value="NZ_JADMVT010000036.1"/>
</dbReference>
<gene>
    <name evidence="2" type="ORF">DW828_19395</name>
</gene>
<feature type="transmembrane region" description="Helical" evidence="1">
    <location>
        <begin position="236"/>
        <end position="258"/>
    </location>
</feature>
<organism evidence="2 3">
    <name type="scientific">Parabacteroides merdae</name>
    <dbReference type="NCBI Taxonomy" id="46503"/>
    <lineage>
        <taxon>Bacteria</taxon>
        <taxon>Pseudomonadati</taxon>
        <taxon>Bacteroidota</taxon>
        <taxon>Bacteroidia</taxon>
        <taxon>Bacteroidales</taxon>
        <taxon>Tannerellaceae</taxon>
        <taxon>Parabacteroides</taxon>
    </lineage>
</organism>
<feature type="transmembrane region" description="Helical" evidence="1">
    <location>
        <begin position="7"/>
        <end position="25"/>
    </location>
</feature>
<feature type="transmembrane region" description="Helical" evidence="1">
    <location>
        <begin position="156"/>
        <end position="177"/>
    </location>
</feature>
<name>A0A3R6EVS8_9BACT</name>
<feature type="transmembrane region" description="Helical" evidence="1">
    <location>
        <begin position="127"/>
        <end position="144"/>
    </location>
</feature>
<keyword evidence="1" id="KW-1133">Transmembrane helix</keyword>
<protein>
    <recommendedName>
        <fullName evidence="4">Transmembrane protein</fullName>
    </recommendedName>
</protein>
<evidence type="ECO:0000313" key="2">
    <source>
        <dbReference type="EMBL" id="RHC78690.1"/>
    </source>
</evidence>
<comment type="caution">
    <text evidence="2">The sequence shown here is derived from an EMBL/GenBank/DDBJ whole genome shotgun (WGS) entry which is preliminary data.</text>
</comment>
<evidence type="ECO:0008006" key="4">
    <source>
        <dbReference type="Google" id="ProtNLM"/>
    </source>
</evidence>
<evidence type="ECO:0000256" key="1">
    <source>
        <dbReference type="SAM" id="Phobius"/>
    </source>
</evidence>
<keyword evidence="1" id="KW-0472">Membrane</keyword>
<accession>A0A3R6EVS8</accession>
<dbReference type="Pfam" id="PF19529">
    <property type="entry name" value="DUF6057"/>
    <property type="match status" value="1"/>
</dbReference>
<sequence>MKRKKIIVGRIGFIAIGLFLLSLYLKETFQYAFFNREQQQLFLFDSDYVSGLLLQPGGVALCLSRFLVQFFYSTVWSVSLTALLLLSIILASMGILRKLGGKWFLAPLAFCPAGTLILSLFDPCFFYEGLIAYAMAMVGLYLYLSTARETLRMRLCLGGAIAFILFGLAGAVASLFACCAFCCDLAGKSKKSLCSLSYVPFTLLLAWGAVRSGVMAQMERGCTSANYYEWTLEMPVFHHISWVALLLLPFGVVVGRMSLLHGKWLQRIVFLLLLTSEIGLFFFLQDRRMNQVRVSFEQYRYEYYTVTKQWKDLQREASKRIMHYHDANYLNLSLAEQGVLLDHLFTYPQYGPQSLVYIPNNKSADVRLAHLWFAMGNIAAAQNVAFNSLFALNGYNPTMLQMLVRIELMRGNYLVALKYITLLEKTVHYAGWATAQRRFLFDDEAVEQDPSLGTGRASFPLDDSFVLLASPMDDLYKIVAVNPANSNAMQYALAYLLLAKDFNHVQSFVDTYYGTPALQYLAEPVQEALLFFSDYYHTLEEDYALRHGISNEQLSAYQQVDWEYCKAHGVESSTLDRFVQFKKGYEQVRQGAPRSLLDGFKHTFWYYLLFAEIG</sequence>
<feature type="transmembrane region" description="Helical" evidence="1">
    <location>
        <begin position="264"/>
        <end position="284"/>
    </location>
</feature>
<dbReference type="EMBL" id="QSII01000044">
    <property type="protein sequence ID" value="RHC78690.1"/>
    <property type="molecule type" value="Genomic_DNA"/>
</dbReference>
<dbReference type="AlphaFoldDB" id="A0A3R6EVS8"/>
<proteinExistence type="predicted"/>
<keyword evidence="1" id="KW-0812">Transmembrane</keyword>
<evidence type="ECO:0000313" key="3">
    <source>
        <dbReference type="Proteomes" id="UP000286260"/>
    </source>
</evidence>